<dbReference type="AlphaFoldDB" id="A0A1Y6M3W2"/>
<feature type="compositionally biased region" description="Basic and acidic residues" evidence="1">
    <location>
        <begin position="1"/>
        <end position="15"/>
    </location>
</feature>
<name>A0A1Y6M3W2_KLEPN</name>
<protein>
    <submittedName>
        <fullName evidence="2">Uncharacterized protein</fullName>
    </submittedName>
</protein>
<evidence type="ECO:0000313" key="2">
    <source>
        <dbReference type="EMBL" id="SMY31256.1"/>
    </source>
</evidence>
<sequence>MQAPVGKRDGADQRVGKIGTGNRKEDAGGLPDTIGGK</sequence>
<reference evidence="2" key="1">
    <citation type="submission" date="2017-05" db="EMBL/GenBank/DDBJ databases">
        <authorList>
            <person name="Song R."/>
            <person name="Chenine A.L."/>
            <person name="Ruprecht R.M."/>
        </authorList>
    </citation>
    <scope>NUCLEOTIDE SEQUENCE</scope>
    <source>
        <strain evidence="2">Klebsiella pneumoniae KLPN57</strain>
    </source>
</reference>
<gene>
    <name evidence="2" type="ORF">PKLPN57_194</name>
</gene>
<proteinExistence type="predicted"/>
<organism evidence="2">
    <name type="scientific">Klebsiella pneumoniae</name>
    <dbReference type="NCBI Taxonomy" id="573"/>
    <lineage>
        <taxon>Bacteria</taxon>
        <taxon>Pseudomonadati</taxon>
        <taxon>Pseudomonadota</taxon>
        <taxon>Gammaproteobacteria</taxon>
        <taxon>Enterobacterales</taxon>
        <taxon>Enterobacteriaceae</taxon>
        <taxon>Klebsiella/Raoultella group</taxon>
        <taxon>Klebsiella</taxon>
        <taxon>Klebsiella pneumoniae complex</taxon>
    </lineage>
</organism>
<evidence type="ECO:0000256" key="1">
    <source>
        <dbReference type="SAM" id="MobiDB-lite"/>
    </source>
</evidence>
<accession>A0A1Y6M3W2</accession>
<feature type="region of interest" description="Disordered" evidence="1">
    <location>
        <begin position="1"/>
        <end position="37"/>
    </location>
</feature>
<dbReference type="EMBL" id="LT882698">
    <property type="protein sequence ID" value="SMY31256.1"/>
    <property type="molecule type" value="Genomic_DNA"/>
</dbReference>